<dbReference type="EMBL" id="CP133659">
    <property type="protein sequence ID" value="WMW66983.1"/>
    <property type="molecule type" value="Genomic_DNA"/>
</dbReference>
<organism evidence="1 2">
    <name type="scientific">Nitratidesulfovibrio liaohensis</name>
    <dbReference type="NCBI Taxonomy" id="2604158"/>
    <lineage>
        <taxon>Bacteria</taxon>
        <taxon>Pseudomonadati</taxon>
        <taxon>Thermodesulfobacteriota</taxon>
        <taxon>Desulfovibrionia</taxon>
        <taxon>Desulfovibrionales</taxon>
        <taxon>Desulfovibrionaceae</taxon>
        <taxon>Nitratidesulfovibrio</taxon>
    </lineage>
</organism>
<proteinExistence type="predicted"/>
<keyword evidence="2" id="KW-1185">Reference proteome</keyword>
<dbReference type="Proteomes" id="UP001180616">
    <property type="component" value="Chromosome"/>
</dbReference>
<reference evidence="1" key="1">
    <citation type="submission" date="2023-09" db="EMBL/GenBank/DDBJ databases">
        <authorList>
            <consortium name="CW5 consortium"/>
            <person name="Lu C.-W."/>
        </authorList>
    </citation>
    <scope>NUCLEOTIDE SEQUENCE</scope>
    <source>
        <strain evidence="1">KPS</strain>
    </source>
</reference>
<evidence type="ECO:0000313" key="1">
    <source>
        <dbReference type="EMBL" id="WMW66983.1"/>
    </source>
</evidence>
<evidence type="ECO:0000313" key="2">
    <source>
        <dbReference type="Proteomes" id="UP001180616"/>
    </source>
</evidence>
<protein>
    <recommendedName>
        <fullName evidence="3">Lipoprotein</fullName>
    </recommendedName>
</protein>
<evidence type="ECO:0008006" key="3">
    <source>
        <dbReference type="Google" id="ProtNLM"/>
    </source>
</evidence>
<gene>
    <name evidence="1" type="ORF">KPS_001620</name>
</gene>
<dbReference type="RefSeq" id="WP_309542833.1">
    <property type="nucleotide sequence ID" value="NZ_CP133659.1"/>
</dbReference>
<accession>A0ABY9R5G8</accession>
<sequence>MRRIDPVLAPAALLLALVLILSLAGCGGRGGLSHVATDPLMRACQKRCQQDDEYGVLTRNGCMRGCEAAQVRFPLRGSHYLSEEACVKGVDALNVEEQLRSMNTYCEDTWVNIHSRKGCKDAAQAFYDAMGEHLCRTDAR</sequence>
<name>A0ABY9R5G8_9BACT</name>
<dbReference type="PROSITE" id="PS51257">
    <property type="entry name" value="PROKAR_LIPOPROTEIN"/>
    <property type="match status" value="1"/>
</dbReference>